<feature type="transmembrane region" description="Helical" evidence="9">
    <location>
        <begin position="135"/>
        <end position="158"/>
    </location>
</feature>
<proteinExistence type="inferred from homology"/>
<keyword evidence="3" id="KW-1003">Cell membrane</keyword>
<evidence type="ECO:0000256" key="2">
    <source>
        <dbReference type="ARBA" id="ARBA00022448"/>
    </source>
</evidence>
<evidence type="ECO:0000259" key="10">
    <source>
        <dbReference type="Pfam" id="PF04290"/>
    </source>
</evidence>
<keyword evidence="7 9" id="KW-0472">Membrane</keyword>
<comment type="caution">
    <text evidence="11">The sequence shown here is derived from an EMBL/GenBank/DDBJ whole genome shotgun (WGS) entry which is preliminary data.</text>
</comment>
<dbReference type="Pfam" id="PF04290">
    <property type="entry name" value="DctQ"/>
    <property type="match status" value="1"/>
</dbReference>
<protein>
    <recommendedName>
        <fullName evidence="9">TRAP transporter small permease protein</fullName>
    </recommendedName>
</protein>
<name>A0ABV7LUD4_9GAMM</name>
<evidence type="ECO:0000256" key="7">
    <source>
        <dbReference type="ARBA" id="ARBA00023136"/>
    </source>
</evidence>
<sequence>MPRTIRLYVRYVDAFNRGVGRFIMYLIFVMIAVLLASSIARTVFNSPFNWVVESSQFMMVAYFLLGGAYSMQMGAHVRMDLIYGRLTRRRRALIDVVTILFLMVFLVALLLGGISSTQYALQYGERSYSAWAPPLAPIKIIMTFGILLMLLQAVSTLFKDIAFAIGKPLAEHPALSEERS</sequence>
<evidence type="ECO:0000256" key="5">
    <source>
        <dbReference type="ARBA" id="ARBA00022692"/>
    </source>
</evidence>
<organism evidence="11 12">
    <name type="scientific">Litchfieldella rifensis</name>
    <dbReference type="NCBI Taxonomy" id="762643"/>
    <lineage>
        <taxon>Bacteria</taxon>
        <taxon>Pseudomonadati</taxon>
        <taxon>Pseudomonadota</taxon>
        <taxon>Gammaproteobacteria</taxon>
        <taxon>Oceanospirillales</taxon>
        <taxon>Halomonadaceae</taxon>
        <taxon>Litchfieldella</taxon>
    </lineage>
</organism>
<evidence type="ECO:0000256" key="8">
    <source>
        <dbReference type="ARBA" id="ARBA00038436"/>
    </source>
</evidence>
<accession>A0ABV7LUD4</accession>
<gene>
    <name evidence="11" type="ORF">ACFOEV_20830</name>
</gene>
<feature type="transmembrane region" description="Helical" evidence="9">
    <location>
        <begin position="22"/>
        <end position="44"/>
    </location>
</feature>
<comment type="subunit">
    <text evidence="9">The complex comprises the extracytoplasmic solute receptor protein and the two transmembrane proteins.</text>
</comment>
<dbReference type="RefSeq" id="WP_386776815.1">
    <property type="nucleotide sequence ID" value="NZ_JBHRUG010000048.1"/>
</dbReference>
<keyword evidence="12" id="KW-1185">Reference proteome</keyword>
<dbReference type="Proteomes" id="UP001595579">
    <property type="component" value="Unassembled WGS sequence"/>
</dbReference>
<evidence type="ECO:0000313" key="11">
    <source>
        <dbReference type="EMBL" id="MFC3286049.1"/>
    </source>
</evidence>
<keyword evidence="4 9" id="KW-0997">Cell inner membrane</keyword>
<dbReference type="InterPro" id="IPR007387">
    <property type="entry name" value="TRAP_DctQ"/>
</dbReference>
<dbReference type="EMBL" id="JBHRUG010000048">
    <property type="protein sequence ID" value="MFC3286049.1"/>
    <property type="molecule type" value="Genomic_DNA"/>
</dbReference>
<evidence type="ECO:0000256" key="6">
    <source>
        <dbReference type="ARBA" id="ARBA00022989"/>
    </source>
</evidence>
<comment type="similarity">
    <text evidence="8 9">Belongs to the TRAP transporter small permease family.</text>
</comment>
<feature type="transmembrane region" description="Helical" evidence="9">
    <location>
        <begin position="92"/>
        <end position="115"/>
    </location>
</feature>
<comment type="function">
    <text evidence="9">Part of the tripartite ATP-independent periplasmic (TRAP) transport system.</text>
</comment>
<comment type="subcellular location">
    <subcellularLocation>
        <location evidence="1 9">Cell inner membrane</location>
        <topology evidence="1 9">Multi-pass membrane protein</topology>
    </subcellularLocation>
</comment>
<evidence type="ECO:0000256" key="4">
    <source>
        <dbReference type="ARBA" id="ARBA00022519"/>
    </source>
</evidence>
<keyword evidence="5 9" id="KW-0812">Transmembrane</keyword>
<keyword evidence="6 9" id="KW-1133">Transmembrane helix</keyword>
<dbReference type="PANTHER" id="PTHR35011:SF4">
    <property type="entry name" value="SLL1102 PROTEIN"/>
    <property type="match status" value="1"/>
</dbReference>
<evidence type="ECO:0000256" key="1">
    <source>
        <dbReference type="ARBA" id="ARBA00004429"/>
    </source>
</evidence>
<reference evidence="12" key="1">
    <citation type="journal article" date="2019" name="Int. J. Syst. Evol. Microbiol.">
        <title>The Global Catalogue of Microorganisms (GCM) 10K type strain sequencing project: providing services to taxonomists for standard genome sequencing and annotation.</title>
        <authorList>
            <consortium name="The Broad Institute Genomics Platform"/>
            <consortium name="The Broad Institute Genome Sequencing Center for Infectious Disease"/>
            <person name="Wu L."/>
            <person name="Ma J."/>
        </authorList>
    </citation>
    <scope>NUCLEOTIDE SEQUENCE [LARGE SCALE GENOMIC DNA]</scope>
    <source>
        <strain evidence="12">CECT 7698</strain>
    </source>
</reference>
<feature type="domain" description="Tripartite ATP-independent periplasmic transporters DctQ component" evidence="10">
    <location>
        <begin position="30"/>
        <end position="161"/>
    </location>
</feature>
<keyword evidence="2 9" id="KW-0813">Transport</keyword>
<evidence type="ECO:0000256" key="9">
    <source>
        <dbReference type="RuleBase" id="RU369079"/>
    </source>
</evidence>
<dbReference type="InterPro" id="IPR055348">
    <property type="entry name" value="DctQ"/>
</dbReference>
<feature type="transmembrane region" description="Helical" evidence="9">
    <location>
        <begin position="50"/>
        <end position="71"/>
    </location>
</feature>
<evidence type="ECO:0000256" key="3">
    <source>
        <dbReference type="ARBA" id="ARBA00022475"/>
    </source>
</evidence>
<evidence type="ECO:0000313" key="12">
    <source>
        <dbReference type="Proteomes" id="UP001595579"/>
    </source>
</evidence>
<dbReference type="PANTHER" id="PTHR35011">
    <property type="entry name" value="2,3-DIKETO-L-GULONATE TRAP TRANSPORTER SMALL PERMEASE PROTEIN YIAM"/>
    <property type="match status" value="1"/>
</dbReference>